<reference evidence="4" key="1">
    <citation type="journal article" date="2021" name="Proc. Natl. Acad. Sci. U.S.A.">
        <title>A Catalog of Tens of Thousands of Viruses from Human Metagenomes Reveals Hidden Associations with Chronic Diseases.</title>
        <authorList>
            <person name="Tisza M.J."/>
            <person name="Buck C.B."/>
        </authorList>
    </citation>
    <scope>NUCLEOTIDE SEQUENCE</scope>
    <source>
        <strain evidence="4">Ct3Md4</strain>
    </source>
</reference>
<accession>A0A8S5NJI6</accession>
<dbReference type="InterPro" id="IPR054612">
    <property type="entry name" value="Phage_capsid-like_C"/>
</dbReference>
<proteinExistence type="predicted"/>
<protein>
    <submittedName>
        <fullName evidence="4">Major capsid protein</fullName>
    </submittedName>
</protein>
<feature type="domain" description="Phage capsid-like C-terminal" evidence="3">
    <location>
        <begin position="28"/>
        <end position="306"/>
    </location>
</feature>
<dbReference type="SUPFAM" id="SSF56563">
    <property type="entry name" value="Major capsid protein gp5"/>
    <property type="match status" value="1"/>
</dbReference>
<dbReference type="GO" id="GO:0044423">
    <property type="term" value="C:virion component"/>
    <property type="evidence" value="ECO:0007669"/>
    <property type="project" value="UniProtKB-KW"/>
</dbReference>
<organism evidence="4">
    <name type="scientific">Siphoviridae sp. ct3Md4</name>
    <dbReference type="NCBI Taxonomy" id="2826282"/>
    <lineage>
        <taxon>Viruses</taxon>
        <taxon>Duplodnaviria</taxon>
        <taxon>Heunggongvirae</taxon>
        <taxon>Uroviricota</taxon>
        <taxon>Caudoviricetes</taxon>
    </lineage>
</organism>
<name>A0A8S5NJI6_9CAUD</name>
<dbReference type="NCBIfam" id="TIGR01554">
    <property type="entry name" value="major_cap_HK97"/>
    <property type="match status" value="1"/>
</dbReference>
<evidence type="ECO:0000256" key="2">
    <source>
        <dbReference type="ARBA" id="ARBA00022844"/>
    </source>
</evidence>
<evidence type="ECO:0000256" key="1">
    <source>
        <dbReference type="ARBA" id="ARBA00004328"/>
    </source>
</evidence>
<dbReference type="InterPro" id="IPR024455">
    <property type="entry name" value="Phage_capsid"/>
</dbReference>
<evidence type="ECO:0000259" key="3">
    <source>
        <dbReference type="Pfam" id="PF05065"/>
    </source>
</evidence>
<sequence>MAQQKFNPDTVLLSDSLGKEITSEYITDLFTDELVKTSKVIQLGQKVEMNGKMVRKGVEVGQLTDAYFVGEGQKIGTAKVQTKSYVLESRKLAVILPVTEEVLNYTWTNFFESIKDKIVDLFNKKIDGAAFLGLYNNPFGANVLASAKRAQNIVSGDINLNNIYDVEDKSEKEPNAFVGHRTINRTLRGIVDSVNGGQHIFTKPANPNAIGELDGLPYSQLQLQDGQTYPAGTLITGNFNGLVYGIPNGTNLRLKIADQATLSKVQNDGTLDSGDVHLFEQDMQALRAIFEIAVAIPNDEAFAAIQPVGV</sequence>
<dbReference type="EMBL" id="BK015187">
    <property type="protein sequence ID" value="DAD94973.1"/>
    <property type="molecule type" value="Genomic_DNA"/>
</dbReference>
<dbReference type="Pfam" id="PF05065">
    <property type="entry name" value="Phage_capsid"/>
    <property type="match status" value="1"/>
</dbReference>
<evidence type="ECO:0000313" key="4">
    <source>
        <dbReference type="EMBL" id="DAD94973.1"/>
    </source>
</evidence>
<keyword evidence="2" id="KW-0946">Virion</keyword>
<comment type="subcellular location">
    <subcellularLocation>
        <location evidence="1">Virion</location>
    </subcellularLocation>
</comment>